<feature type="transmembrane region" description="Helical" evidence="1">
    <location>
        <begin position="243"/>
        <end position="262"/>
    </location>
</feature>
<evidence type="ECO:0000256" key="1">
    <source>
        <dbReference type="SAM" id="Phobius"/>
    </source>
</evidence>
<proteinExistence type="predicted"/>
<feature type="transmembrane region" description="Helical" evidence="1">
    <location>
        <begin position="46"/>
        <end position="65"/>
    </location>
</feature>
<comment type="caution">
    <text evidence="3">The sequence shown here is derived from an EMBL/GenBank/DDBJ whole genome shotgun (WGS) entry which is preliminary data.</text>
</comment>
<feature type="transmembrane region" description="Helical" evidence="1">
    <location>
        <begin position="155"/>
        <end position="178"/>
    </location>
</feature>
<dbReference type="RefSeq" id="WP_345302217.1">
    <property type="nucleotide sequence ID" value="NZ_BAABJE010000002.1"/>
</dbReference>
<name>A0ABP9B0B3_9GAMM</name>
<protein>
    <submittedName>
        <fullName evidence="3">DMT family transporter</fullName>
    </submittedName>
</protein>
<dbReference type="EMBL" id="BAABJE010000002">
    <property type="protein sequence ID" value="GAA4787123.1"/>
    <property type="molecule type" value="Genomic_DNA"/>
</dbReference>
<gene>
    <name evidence="3" type="ORF">GCM10023307_10150</name>
</gene>
<dbReference type="SUPFAM" id="SSF103481">
    <property type="entry name" value="Multidrug resistance efflux transporter EmrE"/>
    <property type="match status" value="2"/>
</dbReference>
<feature type="transmembrane region" description="Helical" evidence="1">
    <location>
        <begin position="131"/>
        <end position="149"/>
    </location>
</feature>
<feature type="transmembrane region" description="Helical" evidence="1">
    <location>
        <begin position="185"/>
        <end position="203"/>
    </location>
</feature>
<sequence>MSPHAPIGRRSWRAALLMLAAVLFFSLMDAGLKTLSAHYPPFQVAALRGASSLPFVLVWALATVGPMRLLRVRWPLHLMRGVMGVLMMAAFVYALRTLPLSTAYTIFFVAPLLITALSVPVLGEKVGPRRWIAIAIGFVGVLVVLRPTGEGVMTLAGLAVLLSALGYSVSAITVRVLARTDSTQAMVVWLLACIALGAGALALPDWRPVAAADAWLIAGVGVAGALGQYTVTEAFRHGEASSIAPLEYTALLWGLILDFSLWHVLPDGVTWVGAAIIVLSGLYLLHRERVHMEAERP</sequence>
<feature type="transmembrane region" description="Helical" evidence="1">
    <location>
        <begin position="209"/>
        <end position="231"/>
    </location>
</feature>
<dbReference type="Gene3D" id="1.10.3730.20">
    <property type="match status" value="1"/>
</dbReference>
<feature type="transmembrane region" description="Helical" evidence="1">
    <location>
        <begin position="77"/>
        <end position="95"/>
    </location>
</feature>
<feature type="domain" description="EamA" evidence="2">
    <location>
        <begin position="158"/>
        <end position="280"/>
    </location>
</feature>
<dbReference type="Pfam" id="PF00892">
    <property type="entry name" value="EamA"/>
    <property type="match status" value="2"/>
</dbReference>
<keyword evidence="1" id="KW-0472">Membrane</keyword>
<feature type="domain" description="EamA" evidence="2">
    <location>
        <begin position="13"/>
        <end position="145"/>
    </location>
</feature>
<keyword evidence="1" id="KW-1133">Transmembrane helix</keyword>
<keyword evidence="1" id="KW-0812">Transmembrane</keyword>
<evidence type="ECO:0000313" key="3">
    <source>
        <dbReference type="EMBL" id="GAA4787123.1"/>
    </source>
</evidence>
<dbReference type="PANTHER" id="PTHR22911">
    <property type="entry name" value="ACYL-MALONYL CONDENSING ENZYME-RELATED"/>
    <property type="match status" value="1"/>
</dbReference>
<dbReference type="Proteomes" id="UP001499959">
    <property type="component" value="Unassembled WGS sequence"/>
</dbReference>
<dbReference type="InterPro" id="IPR000620">
    <property type="entry name" value="EamA_dom"/>
</dbReference>
<feature type="transmembrane region" description="Helical" evidence="1">
    <location>
        <begin position="101"/>
        <end position="119"/>
    </location>
</feature>
<accession>A0ABP9B0B3</accession>
<dbReference type="InterPro" id="IPR037185">
    <property type="entry name" value="EmrE-like"/>
</dbReference>
<keyword evidence="4" id="KW-1185">Reference proteome</keyword>
<reference evidence="4" key="1">
    <citation type="journal article" date="2019" name="Int. J. Syst. Evol. Microbiol.">
        <title>The Global Catalogue of Microorganisms (GCM) 10K type strain sequencing project: providing services to taxonomists for standard genome sequencing and annotation.</title>
        <authorList>
            <consortium name="The Broad Institute Genomics Platform"/>
            <consortium name="The Broad Institute Genome Sequencing Center for Infectious Disease"/>
            <person name="Wu L."/>
            <person name="Ma J."/>
        </authorList>
    </citation>
    <scope>NUCLEOTIDE SEQUENCE [LARGE SCALE GENOMIC DNA]</scope>
    <source>
        <strain evidence="4">JCM 18204</strain>
    </source>
</reference>
<organism evidence="3 4">
    <name type="scientific">Lysobacter hankyongensis</name>
    <dbReference type="NCBI Taxonomy" id="1176535"/>
    <lineage>
        <taxon>Bacteria</taxon>
        <taxon>Pseudomonadati</taxon>
        <taxon>Pseudomonadota</taxon>
        <taxon>Gammaproteobacteria</taxon>
        <taxon>Lysobacterales</taxon>
        <taxon>Lysobacteraceae</taxon>
        <taxon>Lysobacter</taxon>
    </lineage>
</organism>
<evidence type="ECO:0000259" key="2">
    <source>
        <dbReference type="Pfam" id="PF00892"/>
    </source>
</evidence>
<feature type="transmembrane region" description="Helical" evidence="1">
    <location>
        <begin position="268"/>
        <end position="286"/>
    </location>
</feature>
<dbReference type="PANTHER" id="PTHR22911:SF103">
    <property type="entry name" value="BLR2811 PROTEIN"/>
    <property type="match status" value="1"/>
</dbReference>
<evidence type="ECO:0000313" key="4">
    <source>
        <dbReference type="Proteomes" id="UP001499959"/>
    </source>
</evidence>